<evidence type="ECO:0000313" key="2">
    <source>
        <dbReference type="EMBL" id="SFS77541.1"/>
    </source>
</evidence>
<accession>A0A1I6SKS9</accession>
<sequence>MRLKIIQIVAALAAAVAFLLAFMAAGVVFVSTLFMAAGLAAVAWLAWSLIRQVGTRGRKPARLTRP</sequence>
<evidence type="ECO:0000313" key="3">
    <source>
        <dbReference type="Proteomes" id="UP000198788"/>
    </source>
</evidence>
<keyword evidence="1" id="KW-0472">Membrane</keyword>
<dbReference type="EMBL" id="FOZV01000005">
    <property type="protein sequence ID" value="SFS77541.1"/>
    <property type="molecule type" value="Genomic_DNA"/>
</dbReference>
<keyword evidence="1" id="KW-0812">Transmembrane</keyword>
<feature type="transmembrane region" description="Helical" evidence="1">
    <location>
        <begin position="33"/>
        <end position="50"/>
    </location>
</feature>
<dbReference type="RefSeq" id="WP_092311259.1">
    <property type="nucleotide sequence ID" value="NZ_FOZV01000005.1"/>
</dbReference>
<dbReference type="STRING" id="871741.SAMN05192570_2530"/>
<evidence type="ECO:0000256" key="1">
    <source>
        <dbReference type="SAM" id="Phobius"/>
    </source>
</evidence>
<reference evidence="3" key="1">
    <citation type="submission" date="2016-10" db="EMBL/GenBank/DDBJ databases">
        <authorList>
            <person name="Varghese N."/>
            <person name="Submissions S."/>
        </authorList>
    </citation>
    <scope>NUCLEOTIDE SEQUENCE [LARGE SCALE GENOMIC DNA]</scope>
    <source>
        <strain evidence="3">CGMCC 1.10683</strain>
    </source>
</reference>
<gene>
    <name evidence="2" type="ORF">SAMN05192570_2530</name>
</gene>
<protein>
    <submittedName>
        <fullName evidence="2">Uncharacterized protein</fullName>
    </submittedName>
</protein>
<dbReference type="Proteomes" id="UP000198788">
    <property type="component" value="Unassembled WGS sequence"/>
</dbReference>
<dbReference type="AlphaFoldDB" id="A0A1I6SKS9"/>
<keyword evidence="3" id="KW-1185">Reference proteome</keyword>
<name>A0A1I6SKS9_9CAUL</name>
<proteinExistence type="predicted"/>
<keyword evidence="1" id="KW-1133">Transmembrane helix</keyword>
<organism evidence="2 3">
    <name type="scientific">Brevundimonas viscosa</name>
    <dbReference type="NCBI Taxonomy" id="871741"/>
    <lineage>
        <taxon>Bacteria</taxon>
        <taxon>Pseudomonadati</taxon>
        <taxon>Pseudomonadota</taxon>
        <taxon>Alphaproteobacteria</taxon>
        <taxon>Caulobacterales</taxon>
        <taxon>Caulobacteraceae</taxon>
        <taxon>Brevundimonas</taxon>
    </lineage>
</organism>